<dbReference type="PROSITE" id="PS50837">
    <property type="entry name" value="NACHT"/>
    <property type="match status" value="1"/>
</dbReference>
<dbReference type="Pfam" id="PF24883">
    <property type="entry name" value="NPHP3_N"/>
    <property type="match status" value="1"/>
</dbReference>
<accession>A0A9P8LFP4</accession>
<feature type="repeat" description="WD" evidence="2">
    <location>
        <begin position="859"/>
        <end position="886"/>
    </location>
</feature>
<sequence length="902" mass="101836">MAMRPCGVYLSEAVAGAGSAILPASGGDINTPLLMRLLRLEDDGKFSLVEFVGKNIPCYAVLSHTWGLDDEEVTFNDLVNGIGKSKAGYRKIHFCGQQAANDGLRFFWVDTCCIDKSSSAELSEAINSMFRWYQNAARCYVYLSDVSVGTGRWKTAFKKSRWFTRGWTLQELLAPGSVEFFSVEGEPLGNKKSLEQTLYEITGIATQALRGSPLSYFRMDERMSWAAKRQTSREEDAAYSLLGIFNIYMPLIYGEGRQKALSRLLKEIKDDNSINLPIAKGGSFDSYAEEHNARCLRNTRVELLGQITEWAKDRDNKPIFWLKGMAGTGKSTIARSVAQLFADQHQLAASFFFKKGEGERGNATRFFTTIATDLMAHIPGLRSGIRNALDTDPRISERVLKDQFEKLILHPLSEIQQAPSQALACIVIDALDECEGEEDIRVILQLLAQTKDIKPVLLRILVTSRPELLIGLGFKQMSDGTYQDLVLHEVPKRTIEHDIRLFLEHKLREIQESRSLSPNWPRREQIQALVELAAPLFIFAATVCRYIGTKGGDPEEYLNKVLEYQKSTFSQLDQTYLPVLNQLLTEQEEEDREMWLHRFQELVGVIAILESPLSITALAHLLQISQKQIRCRLDSLHSVLNIPDSEHVPVRLLHLSFRDFLIDPQKRGKSPFWVDEKETHERLASQCLKLMSSPNGLRQNMCNLLVPGTLRSEIDERTISRSLPAELQYACCYWVHHLEQGKGRIYDGNSVHLFLQKYFLYWLEAMSLIGEVYKCIHIINRLQALAKSDTVSKFLHDGKRFTLRFRSILEDAPLQVYSSALIFAPEMTIIRKTFADHIPGWVNMISKLGDHWDACRSTLEGHSSYVIAVAFSPDGQLVASASGDSTALAAARLKAIPAQSVQ</sequence>
<dbReference type="InterPro" id="IPR027417">
    <property type="entry name" value="P-loop_NTPase"/>
</dbReference>
<evidence type="ECO:0000256" key="1">
    <source>
        <dbReference type="ARBA" id="ARBA00022737"/>
    </source>
</evidence>
<proteinExistence type="predicted"/>
<organism evidence="4 5">
    <name type="scientific">Trichoglossum hirsutum</name>
    <dbReference type="NCBI Taxonomy" id="265104"/>
    <lineage>
        <taxon>Eukaryota</taxon>
        <taxon>Fungi</taxon>
        <taxon>Dikarya</taxon>
        <taxon>Ascomycota</taxon>
        <taxon>Pezizomycotina</taxon>
        <taxon>Geoglossomycetes</taxon>
        <taxon>Geoglossales</taxon>
        <taxon>Geoglossaceae</taxon>
        <taxon>Trichoglossum</taxon>
    </lineage>
</organism>
<evidence type="ECO:0000313" key="5">
    <source>
        <dbReference type="Proteomes" id="UP000750711"/>
    </source>
</evidence>
<dbReference type="InterPro" id="IPR056884">
    <property type="entry name" value="NPHP3-like_N"/>
</dbReference>
<dbReference type="PANTHER" id="PTHR10622">
    <property type="entry name" value="HET DOMAIN-CONTAINING PROTEIN"/>
    <property type="match status" value="1"/>
</dbReference>
<dbReference type="Proteomes" id="UP000750711">
    <property type="component" value="Unassembled WGS sequence"/>
</dbReference>
<dbReference type="PROSITE" id="PS50294">
    <property type="entry name" value="WD_REPEATS_REGION"/>
    <property type="match status" value="1"/>
</dbReference>
<dbReference type="AlphaFoldDB" id="A0A9P8LFP4"/>
<dbReference type="InterPro" id="IPR015943">
    <property type="entry name" value="WD40/YVTN_repeat-like_dom_sf"/>
</dbReference>
<dbReference type="EMBL" id="JAGHQM010000231">
    <property type="protein sequence ID" value="KAH0563245.1"/>
    <property type="molecule type" value="Genomic_DNA"/>
</dbReference>
<evidence type="ECO:0000256" key="2">
    <source>
        <dbReference type="PROSITE-ProRule" id="PRU00221"/>
    </source>
</evidence>
<dbReference type="Gene3D" id="3.40.50.300">
    <property type="entry name" value="P-loop containing nucleotide triphosphate hydrolases"/>
    <property type="match status" value="1"/>
</dbReference>
<protein>
    <recommendedName>
        <fullName evidence="3">NACHT domain-containing protein</fullName>
    </recommendedName>
</protein>
<dbReference type="InterPro" id="IPR036322">
    <property type="entry name" value="WD40_repeat_dom_sf"/>
</dbReference>
<dbReference type="InterPro" id="IPR001680">
    <property type="entry name" value="WD40_rpt"/>
</dbReference>
<keyword evidence="5" id="KW-1185">Reference proteome</keyword>
<gene>
    <name evidence="4" type="ORF">GP486_002190</name>
</gene>
<evidence type="ECO:0000259" key="3">
    <source>
        <dbReference type="PROSITE" id="PS50837"/>
    </source>
</evidence>
<dbReference type="InterPro" id="IPR010730">
    <property type="entry name" value="HET"/>
</dbReference>
<dbReference type="Pfam" id="PF00400">
    <property type="entry name" value="WD40"/>
    <property type="match status" value="1"/>
</dbReference>
<dbReference type="InterPro" id="IPR007111">
    <property type="entry name" value="NACHT_NTPase"/>
</dbReference>
<reference evidence="4" key="1">
    <citation type="submission" date="2021-03" db="EMBL/GenBank/DDBJ databases">
        <title>Comparative genomics and phylogenomic investigation of the class Geoglossomycetes provide insights into ecological specialization and systematics.</title>
        <authorList>
            <person name="Melie T."/>
            <person name="Pirro S."/>
            <person name="Miller A.N."/>
            <person name="Quandt A."/>
        </authorList>
    </citation>
    <scope>NUCLEOTIDE SEQUENCE</scope>
    <source>
        <strain evidence="4">CAQ_001_2017</strain>
    </source>
</reference>
<keyword evidence="1" id="KW-0677">Repeat</keyword>
<dbReference type="SUPFAM" id="SSF52540">
    <property type="entry name" value="P-loop containing nucleoside triphosphate hydrolases"/>
    <property type="match status" value="1"/>
</dbReference>
<name>A0A9P8LFP4_9PEZI</name>
<dbReference type="Gene3D" id="2.130.10.10">
    <property type="entry name" value="YVTN repeat-like/Quinoprotein amine dehydrogenase"/>
    <property type="match status" value="1"/>
</dbReference>
<feature type="domain" description="NACHT" evidence="3">
    <location>
        <begin position="318"/>
        <end position="466"/>
    </location>
</feature>
<dbReference type="Pfam" id="PF06985">
    <property type="entry name" value="HET"/>
    <property type="match status" value="1"/>
</dbReference>
<evidence type="ECO:0000313" key="4">
    <source>
        <dbReference type="EMBL" id="KAH0563245.1"/>
    </source>
</evidence>
<dbReference type="PROSITE" id="PS50082">
    <property type="entry name" value="WD_REPEATS_2"/>
    <property type="match status" value="1"/>
</dbReference>
<comment type="caution">
    <text evidence="4">The sequence shown here is derived from an EMBL/GenBank/DDBJ whole genome shotgun (WGS) entry which is preliminary data.</text>
</comment>
<dbReference type="PANTHER" id="PTHR10622:SF11">
    <property type="entry name" value="HET-DOMAIN-CONTAINING PROTEIN"/>
    <property type="match status" value="1"/>
</dbReference>
<dbReference type="SUPFAM" id="SSF50978">
    <property type="entry name" value="WD40 repeat-like"/>
    <property type="match status" value="1"/>
</dbReference>
<keyword evidence="2" id="KW-0853">WD repeat</keyword>